<dbReference type="InterPro" id="IPR050638">
    <property type="entry name" value="AA-Vitamin_Transporters"/>
</dbReference>
<evidence type="ECO:0000256" key="1">
    <source>
        <dbReference type="ARBA" id="ARBA00004651"/>
    </source>
</evidence>
<dbReference type="EMBL" id="JSXC01000021">
    <property type="protein sequence ID" value="KHN52956.1"/>
    <property type="molecule type" value="Genomic_DNA"/>
</dbReference>
<evidence type="ECO:0000256" key="7">
    <source>
        <dbReference type="SAM" id="Phobius"/>
    </source>
</evidence>
<feature type="transmembrane region" description="Helical" evidence="7">
    <location>
        <begin position="88"/>
        <end position="107"/>
    </location>
</feature>
<evidence type="ECO:0000256" key="2">
    <source>
        <dbReference type="ARBA" id="ARBA00007362"/>
    </source>
</evidence>
<name>A0A7V8IJQ5_9GAMM</name>
<feature type="domain" description="EamA" evidence="8">
    <location>
        <begin position="140"/>
        <end position="276"/>
    </location>
</feature>
<dbReference type="AlphaFoldDB" id="A0A7V8IJQ5"/>
<dbReference type="PANTHER" id="PTHR32322:SF2">
    <property type="entry name" value="EAMA DOMAIN-CONTAINING PROTEIN"/>
    <property type="match status" value="1"/>
</dbReference>
<dbReference type="Pfam" id="PF00892">
    <property type="entry name" value="EamA"/>
    <property type="match status" value="2"/>
</dbReference>
<feature type="transmembrane region" description="Helical" evidence="7">
    <location>
        <begin position="237"/>
        <end position="253"/>
    </location>
</feature>
<evidence type="ECO:0000313" key="10">
    <source>
        <dbReference type="Proteomes" id="UP000053038"/>
    </source>
</evidence>
<dbReference type="InterPro" id="IPR000620">
    <property type="entry name" value="EamA_dom"/>
</dbReference>
<dbReference type="PANTHER" id="PTHR32322">
    <property type="entry name" value="INNER MEMBRANE TRANSPORTER"/>
    <property type="match status" value="1"/>
</dbReference>
<accession>A0A7V8IJQ5</accession>
<dbReference type="GO" id="GO:0016020">
    <property type="term" value="C:membrane"/>
    <property type="evidence" value="ECO:0007669"/>
    <property type="project" value="UniProtKB-SubCell"/>
</dbReference>
<organism evidence="9 10">
    <name type="scientific">Pectobacterium fontis</name>
    <dbReference type="NCBI Taxonomy" id="2558042"/>
    <lineage>
        <taxon>Bacteria</taxon>
        <taxon>Pseudomonadati</taxon>
        <taxon>Pseudomonadota</taxon>
        <taxon>Gammaproteobacteria</taxon>
        <taxon>Enterobacterales</taxon>
        <taxon>Pectobacteriaceae</taxon>
        <taxon>Pectobacterium</taxon>
    </lineage>
</organism>
<dbReference type="InterPro" id="IPR037185">
    <property type="entry name" value="EmrE-like"/>
</dbReference>
<dbReference type="SUPFAM" id="SSF103481">
    <property type="entry name" value="Multidrug resistance efflux transporter EmrE"/>
    <property type="match status" value="2"/>
</dbReference>
<comment type="subcellular location">
    <subcellularLocation>
        <location evidence="1">Cell membrane</location>
        <topology evidence="1">Multi-pass membrane protein</topology>
    </subcellularLocation>
</comment>
<reference evidence="9 10" key="1">
    <citation type="submission" date="2014-10" db="EMBL/GenBank/DDBJ databases">
        <title>Genome sequence of Pectobacterium carotovorum M022.</title>
        <authorList>
            <person name="Chan K.-G."/>
            <person name="Tan W.-S."/>
        </authorList>
    </citation>
    <scope>NUCLEOTIDE SEQUENCE [LARGE SCALE GENOMIC DNA]</scope>
    <source>
        <strain evidence="9 10">M022</strain>
    </source>
</reference>
<evidence type="ECO:0000256" key="6">
    <source>
        <dbReference type="ARBA" id="ARBA00023136"/>
    </source>
</evidence>
<evidence type="ECO:0000256" key="3">
    <source>
        <dbReference type="ARBA" id="ARBA00022475"/>
    </source>
</evidence>
<dbReference type="RefSeq" id="WP_039348133.1">
    <property type="nucleotide sequence ID" value="NZ_JSXC01000021.1"/>
</dbReference>
<keyword evidence="6 7" id="KW-0472">Membrane</keyword>
<feature type="transmembrane region" description="Helical" evidence="7">
    <location>
        <begin position="114"/>
        <end position="132"/>
    </location>
</feature>
<evidence type="ECO:0000256" key="4">
    <source>
        <dbReference type="ARBA" id="ARBA00022692"/>
    </source>
</evidence>
<feature type="transmembrane region" description="Helical" evidence="7">
    <location>
        <begin position="170"/>
        <end position="188"/>
    </location>
</feature>
<comment type="similarity">
    <text evidence="2">Belongs to the EamA transporter family.</text>
</comment>
<feature type="transmembrane region" description="Helical" evidence="7">
    <location>
        <begin position="203"/>
        <end position="225"/>
    </location>
</feature>
<sequence length="301" mass="32736">MALRHFFVVILVVAIWAFNVVAIKLGVTELPPLFMTLLRFVVVAVVVVPFARISREQFKTLMILAFTFGFMHFSLLFVGTHYTDAGTAAIVVQLGTPFAMIMAAVVLKEKLSVVQAIGIAIALSGVFFLAGSPSSASILAMALLLTSAVGWALTNIIVKCSAPIHPLTMAGWLSFLAIPLVALASSIYETGQFAAIENASWRGWFGVLYSAIASSIIAYSLWYWLLKKYPVNKIMPYSLLSPVFAIFFGALFLGDSLNIWKISGATLIIGGTFLALVNPISIFRRYRERLIKSCSAPGRSL</sequence>
<feature type="domain" description="EamA" evidence="8">
    <location>
        <begin position="7"/>
        <end position="129"/>
    </location>
</feature>
<comment type="caution">
    <text evidence="9">The sequence shown here is derived from an EMBL/GenBank/DDBJ whole genome shotgun (WGS) entry which is preliminary data.</text>
</comment>
<evidence type="ECO:0000256" key="5">
    <source>
        <dbReference type="ARBA" id="ARBA00022989"/>
    </source>
</evidence>
<gene>
    <name evidence="9" type="ORF">OI69_07330</name>
</gene>
<evidence type="ECO:0000259" key="8">
    <source>
        <dbReference type="Pfam" id="PF00892"/>
    </source>
</evidence>
<proteinExistence type="inferred from homology"/>
<protein>
    <submittedName>
        <fullName evidence="9">Multidrug DMT transporter permease</fullName>
    </submittedName>
</protein>
<keyword evidence="3" id="KW-1003">Cell membrane</keyword>
<evidence type="ECO:0000313" key="9">
    <source>
        <dbReference type="EMBL" id="KHN52956.1"/>
    </source>
</evidence>
<dbReference type="Gene3D" id="1.10.3730.20">
    <property type="match status" value="1"/>
</dbReference>
<dbReference type="OrthoDB" id="7158585at2"/>
<keyword evidence="4 7" id="KW-0812">Transmembrane</keyword>
<keyword evidence="5 7" id="KW-1133">Transmembrane helix</keyword>
<feature type="transmembrane region" description="Helical" evidence="7">
    <location>
        <begin position="259"/>
        <end position="283"/>
    </location>
</feature>
<dbReference type="Proteomes" id="UP000053038">
    <property type="component" value="Unassembled WGS sequence"/>
</dbReference>
<feature type="transmembrane region" description="Helical" evidence="7">
    <location>
        <begin position="32"/>
        <end position="51"/>
    </location>
</feature>
<feature type="transmembrane region" description="Helical" evidence="7">
    <location>
        <begin position="63"/>
        <end position="82"/>
    </location>
</feature>
<feature type="transmembrane region" description="Helical" evidence="7">
    <location>
        <begin position="138"/>
        <end position="158"/>
    </location>
</feature>
<keyword evidence="10" id="KW-1185">Reference proteome</keyword>